<dbReference type="OrthoDB" id="9783791at2"/>
<dbReference type="PANTHER" id="PTHR43179:SF12">
    <property type="entry name" value="GALACTOFURANOSYLTRANSFERASE GLFT2"/>
    <property type="match status" value="1"/>
</dbReference>
<keyword evidence="6" id="KW-1185">Reference proteome</keyword>
<protein>
    <submittedName>
        <fullName evidence="5">Glycosyl transferase family 2</fullName>
    </submittedName>
</protein>
<dbReference type="CDD" id="cd04186">
    <property type="entry name" value="GT_2_like_c"/>
    <property type="match status" value="1"/>
</dbReference>
<dbReference type="InterPro" id="IPR001173">
    <property type="entry name" value="Glyco_trans_2-like"/>
</dbReference>
<evidence type="ECO:0000259" key="4">
    <source>
        <dbReference type="Pfam" id="PF00535"/>
    </source>
</evidence>
<dbReference type="Gene3D" id="3.90.550.10">
    <property type="entry name" value="Spore Coat Polysaccharide Biosynthesis Protein SpsA, Chain A"/>
    <property type="match status" value="1"/>
</dbReference>
<dbReference type="CAZy" id="GT2">
    <property type="family name" value="Glycosyltransferase Family 2"/>
</dbReference>
<organism evidence="5 6">
    <name type="scientific">Trichlorobacter lovleyi (strain ATCC BAA-1151 / DSM 17278 / SZ)</name>
    <name type="common">Geobacter lovleyi</name>
    <dbReference type="NCBI Taxonomy" id="398767"/>
    <lineage>
        <taxon>Bacteria</taxon>
        <taxon>Pseudomonadati</taxon>
        <taxon>Thermodesulfobacteriota</taxon>
        <taxon>Desulfuromonadia</taxon>
        <taxon>Geobacterales</taxon>
        <taxon>Geobacteraceae</taxon>
        <taxon>Trichlorobacter</taxon>
    </lineage>
</organism>
<dbReference type="HOGENOM" id="CLU_023845_0_6_7"/>
<dbReference type="AlphaFoldDB" id="B3E4I8"/>
<dbReference type="EMBL" id="CP001089">
    <property type="protein sequence ID" value="ACD94503.1"/>
    <property type="molecule type" value="Genomic_DNA"/>
</dbReference>
<dbReference type="RefSeq" id="WP_012468859.1">
    <property type="nucleotide sequence ID" value="NC_010814.1"/>
</dbReference>
<evidence type="ECO:0000313" key="5">
    <source>
        <dbReference type="EMBL" id="ACD94503.1"/>
    </source>
</evidence>
<name>B3E4I8_TRIL1</name>
<dbReference type="KEGG" id="glo:Glov_0777"/>
<dbReference type="STRING" id="398767.Glov_0777"/>
<comment type="similarity">
    <text evidence="1">Belongs to the glycosyltransferase 2 family.</text>
</comment>
<feature type="domain" description="Glycosyltransferase 2-like" evidence="4">
    <location>
        <begin position="13"/>
        <end position="138"/>
    </location>
</feature>
<evidence type="ECO:0000313" key="6">
    <source>
        <dbReference type="Proteomes" id="UP000002420"/>
    </source>
</evidence>
<dbReference type="eggNOG" id="COG1216">
    <property type="taxonomic scope" value="Bacteria"/>
</dbReference>
<keyword evidence="3 5" id="KW-0808">Transferase</keyword>
<dbReference type="Pfam" id="PF00535">
    <property type="entry name" value="Glycos_transf_2"/>
    <property type="match status" value="1"/>
</dbReference>
<dbReference type="PANTHER" id="PTHR43179">
    <property type="entry name" value="RHAMNOSYLTRANSFERASE WBBL"/>
    <property type="match status" value="1"/>
</dbReference>
<keyword evidence="2" id="KW-0328">Glycosyltransferase</keyword>
<evidence type="ECO:0000256" key="2">
    <source>
        <dbReference type="ARBA" id="ARBA00022676"/>
    </source>
</evidence>
<dbReference type="GO" id="GO:0016757">
    <property type="term" value="F:glycosyltransferase activity"/>
    <property type="evidence" value="ECO:0007669"/>
    <property type="project" value="UniProtKB-KW"/>
</dbReference>
<evidence type="ECO:0000256" key="3">
    <source>
        <dbReference type="ARBA" id="ARBA00022679"/>
    </source>
</evidence>
<proteinExistence type="inferred from homology"/>
<accession>B3E4I8</accession>
<evidence type="ECO:0000256" key="1">
    <source>
        <dbReference type="ARBA" id="ARBA00006739"/>
    </source>
</evidence>
<dbReference type="Proteomes" id="UP000002420">
    <property type="component" value="Chromosome"/>
</dbReference>
<reference evidence="5 6" key="1">
    <citation type="submission" date="2008-05" db="EMBL/GenBank/DDBJ databases">
        <title>Complete sequence of chromosome of Geobacter lovleyi SZ.</title>
        <authorList>
            <consortium name="US DOE Joint Genome Institute"/>
            <person name="Lucas S."/>
            <person name="Copeland A."/>
            <person name="Lapidus A."/>
            <person name="Glavina del Rio T."/>
            <person name="Dalin E."/>
            <person name="Tice H."/>
            <person name="Bruce D."/>
            <person name="Goodwin L."/>
            <person name="Pitluck S."/>
            <person name="Chertkov O."/>
            <person name="Meincke L."/>
            <person name="Brettin T."/>
            <person name="Detter J.C."/>
            <person name="Han C."/>
            <person name="Tapia R."/>
            <person name="Kuske C.R."/>
            <person name="Schmutz J."/>
            <person name="Larimer F."/>
            <person name="Land M."/>
            <person name="Hauser L."/>
            <person name="Kyrpides N."/>
            <person name="Mikhailova N."/>
            <person name="Sung Y."/>
            <person name="Fletcher K.E."/>
            <person name="Ritalahti K.M."/>
            <person name="Loeffler F.E."/>
            <person name="Richardson P."/>
        </authorList>
    </citation>
    <scope>NUCLEOTIDE SEQUENCE [LARGE SCALE GENOMIC DNA]</scope>
    <source>
        <strain evidence="6">ATCC BAA-1151 / DSM 17278 / SZ</strain>
    </source>
</reference>
<dbReference type="SUPFAM" id="SSF53448">
    <property type="entry name" value="Nucleotide-diphospho-sugar transferases"/>
    <property type="match status" value="1"/>
</dbReference>
<dbReference type="InterPro" id="IPR029044">
    <property type="entry name" value="Nucleotide-diphossugar_trans"/>
</dbReference>
<gene>
    <name evidence="5" type="ordered locus">Glov_0777</name>
</gene>
<sequence length="280" mass="31770">MGQPDGGITAAVSIVIPLYNQLEYTRGCLDSLRRTSAADVELILVDNASSDGTADYLQTVPDLVLIANRENRGFAGACNQGILAASGEWIVVMNNDVILSQGWLQGLLSAAGERQLDMVSPAIREGDLNYDLDPYAEELTNRMKSVVRSGTVNGICFMAHRRVFETIGVFDENFRIGQYEDKDLFLRARRAGFRLGTVGAAFIHHFGSITQKAVGARRETRDYALANKAYFSRKWHLPWWKRLSERIWNRLKNRLHSLREKRRYGHTLMEKWVDGQLRYD</sequence>